<sequence>QAINKIYELAKEKNLKVGDKLPPERELVKILEISRSSLREAIRALEMIGVINVTQGRGMVIESSKISNSIIKPLAFSIILNKNTFLELFEARKLIEVECAGLAAERVTTPELKKVKEIYNQLIKHQHNREKSIKYEIKLHEEITEIAKNNILGDILSSIKKLLRESRDTTVPSQGVTLKTINFHEKLIQAFEAKDASKARKLMFEHLDIVSKRLKKSYDTT</sequence>
<reference evidence="5" key="1">
    <citation type="journal article" date="2014" name="Front. Microbiol.">
        <title>High frequency of phylogenetically diverse reductive dehalogenase-homologous genes in deep subseafloor sedimentary metagenomes.</title>
        <authorList>
            <person name="Kawai M."/>
            <person name="Futagami T."/>
            <person name="Toyoda A."/>
            <person name="Takaki Y."/>
            <person name="Nishi S."/>
            <person name="Hori S."/>
            <person name="Arai W."/>
            <person name="Tsubouchi T."/>
            <person name="Morono Y."/>
            <person name="Uchiyama I."/>
            <person name="Ito T."/>
            <person name="Fujiyama A."/>
            <person name="Inagaki F."/>
            <person name="Takami H."/>
        </authorList>
    </citation>
    <scope>NUCLEOTIDE SEQUENCE</scope>
    <source>
        <strain evidence="5">Expedition CK06-06</strain>
    </source>
</reference>
<keyword evidence="2" id="KW-0238">DNA-binding</keyword>
<dbReference type="SUPFAM" id="SSF46785">
    <property type="entry name" value="Winged helix' DNA-binding domain"/>
    <property type="match status" value="1"/>
</dbReference>
<name>X1RG27_9ZZZZ</name>
<dbReference type="Gene3D" id="1.20.120.530">
    <property type="entry name" value="GntR ligand-binding domain-like"/>
    <property type="match status" value="1"/>
</dbReference>
<dbReference type="Pfam" id="PF07729">
    <property type="entry name" value="FCD"/>
    <property type="match status" value="1"/>
</dbReference>
<protein>
    <recommendedName>
        <fullName evidence="4">HTH gntR-type domain-containing protein</fullName>
    </recommendedName>
</protein>
<dbReference type="PROSITE" id="PS50949">
    <property type="entry name" value="HTH_GNTR"/>
    <property type="match status" value="1"/>
</dbReference>
<evidence type="ECO:0000256" key="3">
    <source>
        <dbReference type="ARBA" id="ARBA00023163"/>
    </source>
</evidence>
<dbReference type="SMART" id="SM00345">
    <property type="entry name" value="HTH_GNTR"/>
    <property type="match status" value="1"/>
</dbReference>
<gene>
    <name evidence="5" type="ORF">S12H4_20979</name>
</gene>
<dbReference type="PANTHER" id="PTHR43537:SF5">
    <property type="entry name" value="UXU OPERON TRANSCRIPTIONAL REGULATOR"/>
    <property type="match status" value="1"/>
</dbReference>
<keyword evidence="1" id="KW-0805">Transcription regulation</keyword>
<dbReference type="PRINTS" id="PR00035">
    <property type="entry name" value="HTHGNTR"/>
</dbReference>
<evidence type="ECO:0000256" key="2">
    <source>
        <dbReference type="ARBA" id="ARBA00023125"/>
    </source>
</evidence>
<comment type="caution">
    <text evidence="5">The sequence shown here is derived from an EMBL/GenBank/DDBJ whole genome shotgun (WGS) entry which is preliminary data.</text>
</comment>
<dbReference type="SUPFAM" id="SSF48008">
    <property type="entry name" value="GntR ligand-binding domain-like"/>
    <property type="match status" value="1"/>
</dbReference>
<dbReference type="Pfam" id="PF00392">
    <property type="entry name" value="GntR"/>
    <property type="match status" value="1"/>
</dbReference>
<dbReference type="InterPro" id="IPR000524">
    <property type="entry name" value="Tscrpt_reg_HTH_GntR"/>
</dbReference>
<dbReference type="EMBL" id="BARW01010717">
    <property type="protein sequence ID" value="GAI79677.1"/>
    <property type="molecule type" value="Genomic_DNA"/>
</dbReference>
<dbReference type="SMART" id="SM00895">
    <property type="entry name" value="FCD"/>
    <property type="match status" value="1"/>
</dbReference>
<proteinExistence type="predicted"/>
<dbReference type="InterPro" id="IPR036388">
    <property type="entry name" value="WH-like_DNA-bd_sf"/>
</dbReference>
<dbReference type="Gene3D" id="1.10.10.10">
    <property type="entry name" value="Winged helix-like DNA-binding domain superfamily/Winged helix DNA-binding domain"/>
    <property type="match status" value="1"/>
</dbReference>
<feature type="domain" description="HTH gntR-type" evidence="4">
    <location>
        <begin position="1"/>
        <end position="64"/>
    </location>
</feature>
<dbReference type="PANTHER" id="PTHR43537">
    <property type="entry name" value="TRANSCRIPTIONAL REGULATOR, GNTR FAMILY"/>
    <property type="match status" value="1"/>
</dbReference>
<evidence type="ECO:0000313" key="5">
    <source>
        <dbReference type="EMBL" id="GAI79677.1"/>
    </source>
</evidence>
<dbReference type="AlphaFoldDB" id="X1RG27"/>
<dbReference type="InterPro" id="IPR008920">
    <property type="entry name" value="TF_FadR/GntR_C"/>
</dbReference>
<organism evidence="5">
    <name type="scientific">marine sediment metagenome</name>
    <dbReference type="NCBI Taxonomy" id="412755"/>
    <lineage>
        <taxon>unclassified sequences</taxon>
        <taxon>metagenomes</taxon>
        <taxon>ecological metagenomes</taxon>
    </lineage>
</organism>
<dbReference type="InterPro" id="IPR036390">
    <property type="entry name" value="WH_DNA-bd_sf"/>
</dbReference>
<accession>X1RG27</accession>
<dbReference type="CDD" id="cd07377">
    <property type="entry name" value="WHTH_GntR"/>
    <property type="match status" value="1"/>
</dbReference>
<dbReference type="InterPro" id="IPR011711">
    <property type="entry name" value="GntR_C"/>
</dbReference>
<evidence type="ECO:0000259" key="4">
    <source>
        <dbReference type="PROSITE" id="PS50949"/>
    </source>
</evidence>
<feature type="non-terminal residue" evidence="5">
    <location>
        <position position="1"/>
    </location>
</feature>
<dbReference type="GO" id="GO:0003677">
    <property type="term" value="F:DNA binding"/>
    <property type="evidence" value="ECO:0007669"/>
    <property type="project" value="UniProtKB-KW"/>
</dbReference>
<evidence type="ECO:0000256" key="1">
    <source>
        <dbReference type="ARBA" id="ARBA00023015"/>
    </source>
</evidence>
<dbReference type="GO" id="GO:0003700">
    <property type="term" value="F:DNA-binding transcription factor activity"/>
    <property type="evidence" value="ECO:0007669"/>
    <property type="project" value="InterPro"/>
</dbReference>
<keyword evidence="3" id="KW-0804">Transcription</keyword>